<evidence type="ECO:0000313" key="4">
    <source>
        <dbReference type="Proteomes" id="UP001213000"/>
    </source>
</evidence>
<keyword evidence="2" id="KW-0732">Signal</keyword>
<feature type="chain" id="PRO_5042132275" evidence="2">
    <location>
        <begin position="20"/>
        <end position="342"/>
    </location>
</feature>
<feature type="transmembrane region" description="Helical" evidence="1">
    <location>
        <begin position="306"/>
        <end position="332"/>
    </location>
</feature>
<keyword evidence="1" id="KW-0472">Membrane</keyword>
<keyword evidence="1" id="KW-0812">Transmembrane</keyword>
<keyword evidence="4" id="KW-1185">Reference proteome</keyword>
<dbReference type="AlphaFoldDB" id="A0AAD5YY42"/>
<evidence type="ECO:0000313" key="3">
    <source>
        <dbReference type="EMBL" id="KAJ3572213.1"/>
    </source>
</evidence>
<protein>
    <submittedName>
        <fullName evidence="3">Uncharacterized protein</fullName>
    </submittedName>
</protein>
<feature type="signal peptide" evidence="2">
    <location>
        <begin position="1"/>
        <end position="19"/>
    </location>
</feature>
<evidence type="ECO:0000256" key="1">
    <source>
        <dbReference type="SAM" id="Phobius"/>
    </source>
</evidence>
<dbReference type="EMBL" id="JANIEX010000151">
    <property type="protein sequence ID" value="KAJ3572213.1"/>
    <property type="molecule type" value="Genomic_DNA"/>
</dbReference>
<name>A0AAD5YY42_9AGAR</name>
<gene>
    <name evidence="3" type="ORF">NP233_g3230</name>
</gene>
<keyword evidence="1" id="KW-1133">Transmembrane helix</keyword>
<organism evidence="3 4">
    <name type="scientific">Leucocoprinus birnbaumii</name>
    <dbReference type="NCBI Taxonomy" id="56174"/>
    <lineage>
        <taxon>Eukaryota</taxon>
        <taxon>Fungi</taxon>
        <taxon>Dikarya</taxon>
        <taxon>Basidiomycota</taxon>
        <taxon>Agaricomycotina</taxon>
        <taxon>Agaricomycetes</taxon>
        <taxon>Agaricomycetidae</taxon>
        <taxon>Agaricales</taxon>
        <taxon>Agaricineae</taxon>
        <taxon>Agaricaceae</taxon>
        <taxon>Leucocoprinus</taxon>
    </lineage>
</organism>
<comment type="caution">
    <text evidence="3">The sequence shown here is derived from an EMBL/GenBank/DDBJ whole genome shotgun (WGS) entry which is preliminary data.</text>
</comment>
<accession>A0AAD5YY42</accession>
<dbReference type="Proteomes" id="UP001213000">
    <property type="component" value="Unassembled WGS sequence"/>
</dbReference>
<proteinExistence type="predicted"/>
<evidence type="ECO:0000256" key="2">
    <source>
        <dbReference type="SAM" id="SignalP"/>
    </source>
</evidence>
<reference evidence="3" key="1">
    <citation type="submission" date="2022-07" db="EMBL/GenBank/DDBJ databases">
        <title>Genome Sequence of Leucocoprinus birnbaumii.</title>
        <authorList>
            <person name="Buettner E."/>
        </authorList>
    </citation>
    <scope>NUCLEOTIDE SEQUENCE</scope>
    <source>
        <strain evidence="3">VT141</strain>
    </source>
</reference>
<sequence length="342" mass="38344">MALHISKVTLLHAVVATLSSELKVVDDIIRRPNRLPAELLLIIRAHLHSTLTNQLFQESICALAKYEQDLQRLLCPDCISYNHDIYGPDVWQWQQFSGPCHCIQTQNDRLQKPSSTLQQFVNPHHWLEHHLSLQAARLSPTPSPLCSIWDVVIDVLHRYHCELVRDDLDDFSLVQGTRLSPSGVNVFYYRRLIDYYGGMKPRSPPTIRIRPLNPSLRFLENEGVGEAGKAGESSRADIILCQASRDLGLALELKDPFSSPREPPAFSPSWVSCRPNVSDTAMHKPAFLLPFSASPVFHGVVRTCSFLSSVIGAFVSMPMTIATLALTIVCFYSRPIALRVGV</sequence>